<evidence type="ECO:0000256" key="1">
    <source>
        <dbReference type="SAM" id="MobiDB-lite"/>
    </source>
</evidence>
<dbReference type="RefSeq" id="WP_127151666.1">
    <property type="nucleotide sequence ID" value="NZ_CP029042.1"/>
</dbReference>
<evidence type="ECO:0000313" key="2">
    <source>
        <dbReference type="EMBL" id="AZS72544.1"/>
    </source>
</evidence>
<evidence type="ECO:0000313" key="3">
    <source>
        <dbReference type="Proteomes" id="UP000275579"/>
    </source>
</evidence>
<feature type="compositionally biased region" description="Pro residues" evidence="1">
    <location>
        <begin position="366"/>
        <end position="377"/>
    </location>
</feature>
<feature type="compositionally biased region" description="Basic and acidic residues" evidence="1">
    <location>
        <begin position="393"/>
        <end position="418"/>
    </location>
</feature>
<sequence length="418" mass="46692">MPDFRRLPEWDQQAHRHTQLADPVLTVRQLGRFEYATRRDLTRVDNALVFVTGKGGHDTFMPPRRPSRAEIAAGRYKAVYEVDTGIHQLQVELTLPSDNDAFEFDATADITWQVTAPAAFVTSGERDVPALLARRLRHLVRPVARLHSIENSPAAERAVQEALDAADALGAAAIGLRVTCAVLLRLDNAAIAHHRELRAMHYADEQLTPAHELRMREDRLQAERALEQGRQQHELIMQQQDLAHEHAMVQGKQQVELQQIEAEKIRFYQYYLQQEGVAAWAFHLAQHPEDSRLVMESLRQDQLILIKSQMELATEIIKGDAAEEYELEEPKRVALRTLHDFLNQRLPGVANGPALARPQETAPQVPHMPPGPAPYGNPPSHGAPSAWPASAAHDGDAPSLDKADHSTDGHKDAPPAPH</sequence>
<dbReference type="AlphaFoldDB" id="A0A3Q9KAL5"/>
<dbReference type="Proteomes" id="UP000275579">
    <property type="component" value="Chromosome"/>
</dbReference>
<name>A0A3Q9KAL5_9ACTN</name>
<gene>
    <name evidence="2" type="ORF">DDE74_17590</name>
</gene>
<protein>
    <submittedName>
        <fullName evidence="2">PE-PGRS family protein</fullName>
    </submittedName>
</protein>
<dbReference type="EMBL" id="CP029042">
    <property type="protein sequence ID" value="AZS72544.1"/>
    <property type="molecule type" value="Genomic_DNA"/>
</dbReference>
<proteinExistence type="predicted"/>
<feature type="region of interest" description="Disordered" evidence="1">
    <location>
        <begin position="349"/>
        <end position="418"/>
    </location>
</feature>
<accession>A0A3Q9KAL5</accession>
<organism evidence="2 3">
    <name type="scientific">Streptomyces lydicus</name>
    <dbReference type="NCBI Taxonomy" id="47763"/>
    <lineage>
        <taxon>Bacteria</taxon>
        <taxon>Bacillati</taxon>
        <taxon>Actinomycetota</taxon>
        <taxon>Actinomycetes</taxon>
        <taxon>Kitasatosporales</taxon>
        <taxon>Streptomycetaceae</taxon>
        <taxon>Streptomyces</taxon>
    </lineage>
</organism>
<reference evidence="2 3" key="1">
    <citation type="submission" date="2018-04" db="EMBL/GenBank/DDBJ databases">
        <title>Complete genome sequences of Streptomyces lydicus strain WYEC and characterization of antagonistic properties of biological control agents.</title>
        <authorList>
            <person name="Mariita R.M."/>
            <person name="Sello J.K."/>
        </authorList>
    </citation>
    <scope>NUCLEOTIDE SEQUENCE [LARGE SCALE GENOMIC DNA]</scope>
    <source>
        <strain evidence="2 3">WYEC 108</strain>
    </source>
</reference>